<dbReference type="OrthoDB" id="9780507at2"/>
<dbReference type="Gene3D" id="1.20.144.10">
    <property type="entry name" value="Phosphatidic acid phosphatase type 2/haloperoxidase"/>
    <property type="match status" value="1"/>
</dbReference>
<evidence type="ECO:0000313" key="2">
    <source>
        <dbReference type="EMBL" id="AZV78450.1"/>
    </source>
</evidence>
<dbReference type="EMBL" id="CP033219">
    <property type="protein sequence ID" value="AZV78450.1"/>
    <property type="molecule type" value="Genomic_DNA"/>
</dbReference>
<dbReference type="InterPro" id="IPR036938">
    <property type="entry name" value="PAP2/HPO_sf"/>
</dbReference>
<reference evidence="2 3" key="1">
    <citation type="submission" date="2018-10" db="EMBL/GenBank/DDBJ databases">
        <title>Parasedimentitalea marina sp. nov., a psychrophilic bacterium isolated from deep seawater of the New Britain Trench.</title>
        <authorList>
            <person name="Cao J."/>
        </authorList>
    </citation>
    <scope>NUCLEOTIDE SEQUENCE [LARGE SCALE GENOMIC DNA]</scope>
    <source>
        <strain evidence="2 3">W43</strain>
    </source>
</reference>
<dbReference type="KEGG" id="sedi:EBB79_11535"/>
<evidence type="ECO:0000313" key="3">
    <source>
        <dbReference type="Proteomes" id="UP000283063"/>
    </source>
</evidence>
<dbReference type="AlphaFoldDB" id="A0A3T0N354"/>
<sequence>MEPFYDERGPADREDFLLLNGGDFPKAEWSPDLQATSMIHSVLGQLNLTTMNMPTADEEKQLRENLQTQIEDILELRLSEANQSKAAEIIDQSGNFAHYFLTLLNCSARYRTQTSVLIFVCLQVASVVGLHFKWMYQRPRPAQIFPGMLPLIPTPAHSSFPSNHSTQSFLVAEMLVHAAPAATKDPLRRYVETMARRIAVNREIAGVHYSSDSAQGRVLAIEIKKQIVTSGVLDNLLTDCTTELSDFVDAGHPINKDQIVG</sequence>
<feature type="domain" description="Phosphatidic acid phosphatase type 2/haloperoxidase" evidence="1">
    <location>
        <begin position="118"/>
        <end position="221"/>
    </location>
</feature>
<accession>A0A3T0N354</accession>
<dbReference type="SUPFAM" id="SSF48317">
    <property type="entry name" value="Acid phosphatase/Vanadium-dependent haloperoxidase"/>
    <property type="match status" value="1"/>
</dbReference>
<keyword evidence="3" id="KW-1185">Reference proteome</keyword>
<dbReference type="Proteomes" id="UP000283063">
    <property type="component" value="Chromosome"/>
</dbReference>
<protein>
    <submittedName>
        <fullName evidence="2">Phosphatase PAP2 family protein</fullName>
    </submittedName>
</protein>
<dbReference type="InterPro" id="IPR000326">
    <property type="entry name" value="PAP2/HPO"/>
</dbReference>
<evidence type="ECO:0000259" key="1">
    <source>
        <dbReference type="Pfam" id="PF01569"/>
    </source>
</evidence>
<proteinExistence type="predicted"/>
<dbReference type="Pfam" id="PF01569">
    <property type="entry name" value="PAP2"/>
    <property type="match status" value="1"/>
</dbReference>
<organism evidence="2 3">
    <name type="scientific">Parasedimentitalea marina</name>
    <dbReference type="NCBI Taxonomy" id="2483033"/>
    <lineage>
        <taxon>Bacteria</taxon>
        <taxon>Pseudomonadati</taxon>
        <taxon>Pseudomonadota</taxon>
        <taxon>Alphaproteobacteria</taxon>
        <taxon>Rhodobacterales</taxon>
        <taxon>Paracoccaceae</taxon>
        <taxon>Parasedimentitalea</taxon>
    </lineage>
</organism>
<gene>
    <name evidence="2" type="ORF">EBB79_11535</name>
</gene>
<name>A0A3T0N354_9RHOB</name>